<feature type="region of interest" description="Disordered" evidence="1">
    <location>
        <begin position="36"/>
        <end position="86"/>
    </location>
</feature>
<accession>A0AAD1VVS1</accession>
<sequence>MAADGEAPHITTDTELHMAEIFNSFWEKLEAYMRPPHPVTQTKGELRSLDRVAARQETNTPTGSTSPKKPMPQGRHLEEKHLEPHH</sequence>
<gene>
    <name evidence="2" type="ORF">PECUL_23A052055</name>
</gene>
<evidence type="ECO:0000313" key="2">
    <source>
        <dbReference type="EMBL" id="CAH2252129.1"/>
    </source>
</evidence>
<keyword evidence="3" id="KW-1185">Reference proteome</keyword>
<feature type="compositionally biased region" description="Basic and acidic residues" evidence="1">
    <location>
        <begin position="44"/>
        <end position="54"/>
    </location>
</feature>
<dbReference type="AlphaFoldDB" id="A0AAD1VVS1"/>
<dbReference type="EMBL" id="OW240913">
    <property type="protein sequence ID" value="CAH2252129.1"/>
    <property type="molecule type" value="Genomic_DNA"/>
</dbReference>
<reference evidence="2" key="1">
    <citation type="submission" date="2022-03" db="EMBL/GenBank/DDBJ databases">
        <authorList>
            <person name="Alioto T."/>
            <person name="Alioto T."/>
            <person name="Gomez Garrido J."/>
        </authorList>
    </citation>
    <scope>NUCLEOTIDE SEQUENCE</scope>
</reference>
<feature type="compositionally biased region" description="Polar residues" evidence="1">
    <location>
        <begin position="56"/>
        <end position="67"/>
    </location>
</feature>
<organism evidence="2 3">
    <name type="scientific">Pelobates cultripes</name>
    <name type="common">Western spadefoot toad</name>
    <dbReference type="NCBI Taxonomy" id="61616"/>
    <lineage>
        <taxon>Eukaryota</taxon>
        <taxon>Metazoa</taxon>
        <taxon>Chordata</taxon>
        <taxon>Craniata</taxon>
        <taxon>Vertebrata</taxon>
        <taxon>Euteleostomi</taxon>
        <taxon>Amphibia</taxon>
        <taxon>Batrachia</taxon>
        <taxon>Anura</taxon>
        <taxon>Pelobatoidea</taxon>
        <taxon>Pelobatidae</taxon>
        <taxon>Pelobates</taxon>
    </lineage>
</organism>
<evidence type="ECO:0000313" key="3">
    <source>
        <dbReference type="Proteomes" id="UP001295444"/>
    </source>
</evidence>
<name>A0AAD1VVS1_PELCU</name>
<proteinExistence type="predicted"/>
<protein>
    <submittedName>
        <fullName evidence="2">Uncharacterized protein</fullName>
    </submittedName>
</protein>
<dbReference type="Proteomes" id="UP001295444">
    <property type="component" value="Chromosome 02"/>
</dbReference>
<evidence type="ECO:0000256" key="1">
    <source>
        <dbReference type="SAM" id="MobiDB-lite"/>
    </source>
</evidence>
<feature type="compositionally biased region" description="Basic and acidic residues" evidence="1">
    <location>
        <begin position="75"/>
        <end position="86"/>
    </location>
</feature>